<evidence type="ECO:0000256" key="3">
    <source>
        <dbReference type="ARBA" id="ARBA00023002"/>
    </source>
</evidence>
<dbReference type="AlphaFoldDB" id="A0AA39R449"/>
<evidence type="ECO:0000256" key="1">
    <source>
        <dbReference type="ARBA" id="ARBA00006484"/>
    </source>
</evidence>
<dbReference type="Proteomes" id="UP001166286">
    <property type="component" value="Unassembled WGS sequence"/>
</dbReference>
<protein>
    <submittedName>
        <fullName evidence="4">Uncharacterized protein</fullName>
    </submittedName>
</protein>
<dbReference type="FunFam" id="3.40.50.720:FF:000084">
    <property type="entry name" value="Short-chain dehydrogenase reductase"/>
    <property type="match status" value="1"/>
</dbReference>
<name>A0AA39R449_9LECA</name>
<evidence type="ECO:0000256" key="2">
    <source>
        <dbReference type="ARBA" id="ARBA00022857"/>
    </source>
</evidence>
<dbReference type="InterPro" id="IPR036291">
    <property type="entry name" value="NAD(P)-bd_dom_sf"/>
</dbReference>
<gene>
    <name evidence="4" type="ORF">JMJ35_004290</name>
</gene>
<comment type="caution">
    <text evidence="4">The sequence shown here is derived from an EMBL/GenBank/DDBJ whole genome shotgun (WGS) entry which is preliminary data.</text>
</comment>
<dbReference type="PANTHER" id="PTHR48107">
    <property type="entry name" value="NADPH-DEPENDENT ALDEHYDE REDUCTASE-LIKE PROTEIN, CHLOROPLASTIC-RELATED"/>
    <property type="match status" value="1"/>
</dbReference>
<reference evidence="4" key="1">
    <citation type="submission" date="2023-03" db="EMBL/GenBank/DDBJ databases">
        <title>Complete genome of Cladonia borealis.</title>
        <authorList>
            <person name="Park H."/>
        </authorList>
    </citation>
    <scope>NUCLEOTIDE SEQUENCE</scope>
    <source>
        <strain evidence="4">ANT050790</strain>
    </source>
</reference>
<keyword evidence="2" id="KW-0521">NADP</keyword>
<keyword evidence="5" id="KW-1185">Reference proteome</keyword>
<accession>A0AA39R449</accession>
<dbReference type="Pfam" id="PF13561">
    <property type="entry name" value="adh_short_C2"/>
    <property type="match status" value="1"/>
</dbReference>
<dbReference type="SUPFAM" id="SSF51735">
    <property type="entry name" value="NAD(P)-binding Rossmann-fold domains"/>
    <property type="match status" value="1"/>
</dbReference>
<comment type="similarity">
    <text evidence="1">Belongs to the short-chain dehydrogenases/reductases (SDR) family.</text>
</comment>
<sequence>MSDDRAKESLAGKVALITGGSKGIGKGAAIALAGAGAQVVVTYMSDESAAEALVNEIGADKAFALKSDASSMKDIESLVKETVEKFGSIDILIANASISPSKDLESTTELDFDRAFAMNVKGPFFLVQKAALFMSARSRVILVSSSMTTTSQIWPEKLVYCSTKGAIEQMARLLAKDLGRRGIAVNAIAPGATATESFYEGKPEHVVKAIAGFSPFNRIGTVEEVAAAFLFLSGSASEWLTGQTIRINGGTA</sequence>
<dbReference type="InterPro" id="IPR002347">
    <property type="entry name" value="SDR_fam"/>
</dbReference>
<dbReference type="PANTHER" id="PTHR48107:SF7">
    <property type="entry name" value="RE15974P"/>
    <property type="match status" value="1"/>
</dbReference>
<keyword evidence="3" id="KW-0560">Oxidoreductase</keyword>
<proteinExistence type="inferred from homology"/>
<dbReference type="GO" id="GO:0016614">
    <property type="term" value="F:oxidoreductase activity, acting on CH-OH group of donors"/>
    <property type="evidence" value="ECO:0007669"/>
    <property type="project" value="UniProtKB-ARBA"/>
</dbReference>
<evidence type="ECO:0000313" key="4">
    <source>
        <dbReference type="EMBL" id="KAK0513304.1"/>
    </source>
</evidence>
<dbReference type="PRINTS" id="PR00081">
    <property type="entry name" value="GDHRDH"/>
</dbReference>
<evidence type="ECO:0000313" key="5">
    <source>
        <dbReference type="Proteomes" id="UP001166286"/>
    </source>
</evidence>
<organism evidence="4 5">
    <name type="scientific">Cladonia borealis</name>
    <dbReference type="NCBI Taxonomy" id="184061"/>
    <lineage>
        <taxon>Eukaryota</taxon>
        <taxon>Fungi</taxon>
        <taxon>Dikarya</taxon>
        <taxon>Ascomycota</taxon>
        <taxon>Pezizomycotina</taxon>
        <taxon>Lecanoromycetes</taxon>
        <taxon>OSLEUM clade</taxon>
        <taxon>Lecanoromycetidae</taxon>
        <taxon>Lecanorales</taxon>
        <taxon>Lecanorineae</taxon>
        <taxon>Cladoniaceae</taxon>
        <taxon>Cladonia</taxon>
    </lineage>
</organism>
<dbReference type="EMBL" id="JAFEKC020000008">
    <property type="protein sequence ID" value="KAK0513304.1"/>
    <property type="molecule type" value="Genomic_DNA"/>
</dbReference>
<dbReference type="Gene3D" id="3.40.50.720">
    <property type="entry name" value="NAD(P)-binding Rossmann-like Domain"/>
    <property type="match status" value="1"/>
</dbReference>